<dbReference type="GO" id="GO:0031125">
    <property type="term" value="P:rRNA 3'-end processing"/>
    <property type="evidence" value="ECO:0007669"/>
    <property type="project" value="TreeGrafter"/>
</dbReference>
<dbReference type="RefSeq" id="WP_338603934.1">
    <property type="nucleotide sequence ID" value="NZ_AP028679.1"/>
</dbReference>
<dbReference type="EMBL" id="AP028679">
    <property type="protein sequence ID" value="BEQ17120.1"/>
    <property type="molecule type" value="Genomic_DNA"/>
</dbReference>
<evidence type="ECO:0000256" key="2">
    <source>
        <dbReference type="SAM" id="MobiDB-lite"/>
    </source>
</evidence>
<dbReference type="InterPro" id="IPR006675">
    <property type="entry name" value="HDIG_dom"/>
</dbReference>
<dbReference type="NCBIfam" id="TIGR00277">
    <property type="entry name" value="HDIG"/>
    <property type="match status" value="1"/>
</dbReference>
<proteinExistence type="predicted"/>
<dbReference type="GO" id="GO:0016787">
    <property type="term" value="F:hydrolase activity"/>
    <property type="evidence" value="ECO:0007669"/>
    <property type="project" value="UniProtKB-KW"/>
</dbReference>
<dbReference type="CDD" id="cd04492">
    <property type="entry name" value="YhaM_OBF_like"/>
    <property type="match status" value="1"/>
</dbReference>
<sequence>MSPASPELASLQPGQALDGSYLLVRASLGTTKNGKPYGMLRLGDRSGEMEGRLWDQAEELLAPLAPGMVVKASGRVDAYQGKTQVVVQGLEHDPTVDPGAFLPASPIPLEELQAGLAQALAWVSQPDLKQILEAFFVEDAEFAAAFALAPAAKGAHHAYVHGLLEHTVSTARSAHAVAALYPSDLEPQVLIAGALLHDVGKVAELTLGPPIDYTDQGRLEGHLVLGLRMLEAKLAALPDFPANLAEHLRHMIISHHGAYEFGSPRKPKTAEALVLNFIDDLDAKMAMAAAARREAGPGHWSQYHRLLERFLYTGPGPLEGLEPGDEVAPAAESPAPAEPEAAARPAKRKKRPEPPEETTPDLFGTGGGEG</sequence>
<name>A0AAU9EMJ4_9BACT</name>
<dbReference type="AlphaFoldDB" id="A0AAU9EMJ4"/>
<feature type="region of interest" description="Disordered" evidence="2">
    <location>
        <begin position="317"/>
        <end position="370"/>
    </location>
</feature>
<protein>
    <submittedName>
        <fullName evidence="4">HD family phosphohydrolase</fullName>
    </submittedName>
</protein>
<gene>
    <name evidence="4" type="primary">yhaM</name>
    <name evidence="4" type="ORF">FAK_41860</name>
</gene>
<feature type="compositionally biased region" description="Low complexity" evidence="2">
    <location>
        <begin position="328"/>
        <end position="344"/>
    </location>
</feature>
<dbReference type="CDD" id="cd00077">
    <property type="entry name" value="HDc"/>
    <property type="match status" value="1"/>
</dbReference>
<accession>A0AAU9EMJ4</accession>
<evidence type="ECO:0000259" key="3">
    <source>
        <dbReference type="SMART" id="SM00471"/>
    </source>
</evidence>
<dbReference type="InterPro" id="IPR003607">
    <property type="entry name" value="HD/PDEase_dom"/>
</dbReference>
<keyword evidence="5" id="KW-1185">Reference proteome</keyword>
<dbReference type="Proteomes" id="UP001366166">
    <property type="component" value="Chromosome"/>
</dbReference>
<feature type="domain" description="HD/PDEase" evidence="3">
    <location>
        <begin position="159"/>
        <end position="293"/>
    </location>
</feature>
<dbReference type="PANTHER" id="PTHR37294:SF1">
    <property type="entry name" value="3'-5' EXORIBONUCLEASE YHAM"/>
    <property type="match status" value="1"/>
</dbReference>
<dbReference type="Gene3D" id="1.10.3210.10">
    <property type="entry name" value="Hypothetical protein af1432"/>
    <property type="match status" value="1"/>
</dbReference>
<dbReference type="Pfam" id="PF01966">
    <property type="entry name" value="HD"/>
    <property type="match status" value="1"/>
</dbReference>
<dbReference type="SUPFAM" id="SSF109604">
    <property type="entry name" value="HD-domain/PDEase-like"/>
    <property type="match status" value="1"/>
</dbReference>
<organism evidence="4 5">
    <name type="scientific">Desulfoferula mesophila</name>
    <dbReference type="NCBI Taxonomy" id="3058419"/>
    <lineage>
        <taxon>Bacteria</taxon>
        <taxon>Pseudomonadati</taxon>
        <taxon>Thermodesulfobacteriota</taxon>
        <taxon>Desulfarculia</taxon>
        <taxon>Desulfarculales</taxon>
        <taxon>Desulfarculaceae</taxon>
        <taxon>Desulfoferula</taxon>
    </lineage>
</organism>
<dbReference type="Pfam" id="PF01336">
    <property type="entry name" value="tRNA_anti-codon"/>
    <property type="match status" value="1"/>
</dbReference>
<evidence type="ECO:0000313" key="5">
    <source>
        <dbReference type="Proteomes" id="UP001366166"/>
    </source>
</evidence>
<evidence type="ECO:0000313" key="4">
    <source>
        <dbReference type="EMBL" id="BEQ17120.1"/>
    </source>
</evidence>
<dbReference type="InterPro" id="IPR006674">
    <property type="entry name" value="HD_domain"/>
</dbReference>
<reference evidence="5" key="1">
    <citation type="journal article" date="2023" name="Arch. Microbiol.">
        <title>Desulfoferula mesophilus gen. nov. sp. nov., a mesophilic sulfate-reducing bacterium isolated from a brackish lake sediment.</title>
        <authorList>
            <person name="Watanabe T."/>
            <person name="Yabe T."/>
            <person name="Tsuji J.M."/>
            <person name="Fukui M."/>
        </authorList>
    </citation>
    <scope>NUCLEOTIDE SEQUENCE [LARGE SCALE GENOMIC DNA]</scope>
    <source>
        <strain evidence="5">12FAK</strain>
    </source>
</reference>
<dbReference type="SMART" id="SM00471">
    <property type="entry name" value="HDc"/>
    <property type="match status" value="1"/>
</dbReference>
<keyword evidence="1" id="KW-0378">Hydrolase</keyword>
<dbReference type="KEGG" id="dmp:FAK_41860"/>
<evidence type="ECO:0000256" key="1">
    <source>
        <dbReference type="ARBA" id="ARBA00022801"/>
    </source>
</evidence>
<dbReference type="GO" id="GO:0003676">
    <property type="term" value="F:nucleic acid binding"/>
    <property type="evidence" value="ECO:0007669"/>
    <property type="project" value="InterPro"/>
</dbReference>
<dbReference type="InterPro" id="IPR004365">
    <property type="entry name" value="NA-bd_OB_tRNA"/>
</dbReference>
<dbReference type="PANTHER" id="PTHR37294">
    <property type="entry name" value="3'-5' EXORIBONUCLEASE YHAM"/>
    <property type="match status" value="1"/>
</dbReference>
<dbReference type="InterPro" id="IPR050798">
    <property type="entry name" value="YhaM_exoribonuc/phosphodiest"/>
</dbReference>